<comment type="caution">
    <text evidence="5">The sequence shown here is derived from an EMBL/GenBank/DDBJ whole genome shotgun (WGS) entry which is preliminary data.</text>
</comment>
<evidence type="ECO:0000313" key="5">
    <source>
        <dbReference type="EMBL" id="EAZ88702.1"/>
    </source>
</evidence>
<evidence type="ECO:0000256" key="1">
    <source>
        <dbReference type="ARBA" id="ARBA00004091"/>
    </source>
</evidence>
<evidence type="ECO:0000256" key="2">
    <source>
        <dbReference type="ARBA" id="ARBA00008841"/>
    </source>
</evidence>
<keyword evidence="6" id="KW-1185">Reference proteome</keyword>
<dbReference type="NCBIfam" id="NF033558">
    <property type="entry name" value="transpos_IS1"/>
    <property type="match status" value="1"/>
</dbReference>
<dbReference type="GO" id="GO:0006313">
    <property type="term" value="P:DNA transposition"/>
    <property type="evidence" value="ECO:0007669"/>
    <property type="project" value="InterPro"/>
</dbReference>
<evidence type="ECO:0000256" key="3">
    <source>
        <dbReference type="ARBA" id="ARBA00022578"/>
    </source>
</evidence>
<dbReference type="eggNOG" id="COG1662">
    <property type="taxonomic scope" value="Bacteria"/>
</dbReference>
<evidence type="ECO:0000313" key="6">
    <source>
        <dbReference type="Proteomes" id="UP000003781"/>
    </source>
</evidence>
<dbReference type="RefSeq" id="WP_008278204.1">
    <property type="nucleotide sequence ID" value="NZ_AAXW01000070.1"/>
</dbReference>
<dbReference type="GO" id="GO:0003677">
    <property type="term" value="F:DNA binding"/>
    <property type="evidence" value="ECO:0007669"/>
    <property type="project" value="InterPro"/>
</dbReference>
<dbReference type="Proteomes" id="UP000003781">
    <property type="component" value="Unassembled WGS sequence"/>
</dbReference>
<dbReference type="Gene3D" id="3.30.420.10">
    <property type="entry name" value="Ribonuclease H-like superfamily/Ribonuclease H"/>
    <property type="match status" value="1"/>
</dbReference>
<protein>
    <submittedName>
        <fullName evidence="5">Iso-IS1 ORF2</fullName>
    </submittedName>
</protein>
<dbReference type="InterPro" id="IPR005063">
    <property type="entry name" value="Transposase_27"/>
</dbReference>
<evidence type="ECO:0000256" key="4">
    <source>
        <dbReference type="ARBA" id="ARBA00023172"/>
    </source>
</evidence>
<dbReference type="GO" id="GO:0004803">
    <property type="term" value="F:transposase activity"/>
    <property type="evidence" value="ECO:0007669"/>
    <property type="project" value="InterPro"/>
</dbReference>
<comment type="similarity">
    <text evidence="2">Belongs to the transposase 27 family.</text>
</comment>
<dbReference type="Pfam" id="PF03400">
    <property type="entry name" value="DDE_Tnp_IS1"/>
    <property type="match status" value="1"/>
</dbReference>
<dbReference type="AlphaFoldDB" id="A3IXU4"/>
<dbReference type="InterPro" id="IPR051354">
    <property type="entry name" value="Transposase_27_IS1"/>
</dbReference>
<comment type="function">
    <text evidence="1">Absolutely required for transposition of IS1.</text>
</comment>
<name>A3IXU4_9CHRO</name>
<accession>A3IXU4</accession>
<dbReference type="PANTHER" id="PTHR33293:SF1">
    <property type="entry name" value="INSERTION ELEMENT IS1 1 PROTEIN INSB-RELATED"/>
    <property type="match status" value="1"/>
</dbReference>
<proteinExistence type="inferred from homology"/>
<sequence length="138" mass="16725">MKVILQKAEVDKMKIFVAKKEHERWLWHAIDHQTGTILAYVLGQRTDQMFLKLKTMLKPFGISEFYTDNWGSYKRHLSDEQRTVSKYKMQKIERKHLTLRTRIKRLQRKTICFSKISPMHDLVIGLYINKYEFHRNII</sequence>
<dbReference type="EMBL" id="AAXW01000070">
    <property type="protein sequence ID" value="EAZ88702.1"/>
    <property type="molecule type" value="Genomic_DNA"/>
</dbReference>
<organism evidence="5 6">
    <name type="scientific">Crocosphaera chwakensis CCY0110</name>
    <dbReference type="NCBI Taxonomy" id="391612"/>
    <lineage>
        <taxon>Bacteria</taxon>
        <taxon>Bacillati</taxon>
        <taxon>Cyanobacteriota</taxon>
        <taxon>Cyanophyceae</taxon>
        <taxon>Oscillatoriophycideae</taxon>
        <taxon>Chroococcales</taxon>
        <taxon>Aphanothecaceae</taxon>
        <taxon>Crocosphaera</taxon>
        <taxon>Crocosphaera chwakensis</taxon>
    </lineage>
</organism>
<dbReference type="InterPro" id="IPR036397">
    <property type="entry name" value="RNaseH_sf"/>
</dbReference>
<keyword evidence="4" id="KW-0233">DNA recombination</keyword>
<dbReference type="PANTHER" id="PTHR33293">
    <property type="entry name" value="INSERTION ELEMENT IS1 1 PROTEIN INSB-RELATED"/>
    <property type="match status" value="1"/>
</dbReference>
<reference evidence="5 6" key="1">
    <citation type="submission" date="2007-03" db="EMBL/GenBank/DDBJ databases">
        <authorList>
            <person name="Stal L."/>
            <person name="Ferriera S."/>
            <person name="Johnson J."/>
            <person name="Kravitz S."/>
            <person name="Beeson K."/>
            <person name="Sutton G."/>
            <person name="Rogers Y.-H."/>
            <person name="Friedman R."/>
            <person name="Frazier M."/>
            <person name="Venter J.C."/>
        </authorList>
    </citation>
    <scope>NUCLEOTIDE SEQUENCE [LARGE SCALE GENOMIC DNA]</scope>
    <source>
        <strain evidence="5 6">CCY0110</strain>
    </source>
</reference>
<keyword evidence="3" id="KW-0815">Transposition</keyword>
<gene>
    <name evidence="5" type="ORF">CY0110_14255</name>
</gene>